<name>A0ABX2KRH8_9PROT</name>
<keyword evidence="4" id="KW-1185">Reference proteome</keyword>
<evidence type="ECO:0000313" key="4">
    <source>
        <dbReference type="Proteomes" id="UP000639419"/>
    </source>
</evidence>
<reference evidence="3 4" key="1">
    <citation type="submission" date="2019-10" db="EMBL/GenBank/DDBJ databases">
        <title>Genome sequence of Azospirillum formosense CC-Nfb-7.</title>
        <authorList>
            <person name="Ambrosini A."/>
            <person name="Sant'Anna F.H."/>
            <person name="Cassan F.D."/>
            <person name="Souza E.M."/>
            <person name="Passaglia L.M.P."/>
        </authorList>
    </citation>
    <scope>NUCLEOTIDE SEQUENCE [LARGE SCALE GENOMIC DNA]</scope>
    <source>
        <strain evidence="3 4">CC-NFb-7</strain>
    </source>
</reference>
<dbReference type="Pfam" id="PF11300">
    <property type="entry name" value="DUF3102"/>
    <property type="match status" value="1"/>
</dbReference>
<keyword evidence="1" id="KW-0175">Coiled coil</keyword>
<dbReference type="EMBL" id="WHOR01000026">
    <property type="protein sequence ID" value="NUB18745.1"/>
    <property type="molecule type" value="Genomic_DNA"/>
</dbReference>
<evidence type="ECO:0000256" key="2">
    <source>
        <dbReference type="SAM" id="MobiDB-lite"/>
    </source>
</evidence>
<sequence length="218" mass="24609">MAGSPAEDRSVTPTTKPARKKLGSAFGDDGLVPAERHRDTRGDLLVSARIKLETRREFIEEIGRLWKRANDAFLDVGRHLIEAKARLEHGEFGEMVERDMPFSHRTANMLMKVAEAVDTGALPFPADQLPPSYATVYEVVTLKPEEQQQAVAAGLVNPTVRREDVVAFRRQLRVYASRPASSPSRKALEKALEKLEAEERRIRERRAEIEHMLSNLED</sequence>
<dbReference type="Proteomes" id="UP000639419">
    <property type="component" value="Unassembled WGS sequence"/>
</dbReference>
<dbReference type="InterPro" id="IPR021451">
    <property type="entry name" value="DUF3102"/>
</dbReference>
<comment type="caution">
    <text evidence="3">The sequence shown here is derived from an EMBL/GenBank/DDBJ whole genome shotgun (WGS) entry which is preliminary data.</text>
</comment>
<feature type="region of interest" description="Disordered" evidence="2">
    <location>
        <begin position="1"/>
        <end position="34"/>
    </location>
</feature>
<organism evidence="3 4">
    <name type="scientific">Azospirillum formosense</name>
    <dbReference type="NCBI Taxonomy" id="861533"/>
    <lineage>
        <taxon>Bacteria</taxon>
        <taxon>Pseudomonadati</taxon>
        <taxon>Pseudomonadota</taxon>
        <taxon>Alphaproteobacteria</taxon>
        <taxon>Rhodospirillales</taxon>
        <taxon>Azospirillaceae</taxon>
        <taxon>Azospirillum</taxon>
    </lineage>
</organism>
<gene>
    <name evidence="3" type="ORF">GBZ26_05875</name>
</gene>
<feature type="coiled-coil region" evidence="1">
    <location>
        <begin position="185"/>
        <end position="215"/>
    </location>
</feature>
<proteinExistence type="predicted"/>
<feature type="compositionally biased region" description="Basic and acidic residues" evidence="2">
    <location>
        <begin position="1"/>
        <end position="10"/>
    </location>
</feature>
<evidence type="ECO:0000256" key="1">
    <source>
        <dbReference type="SAM" id="Coils"/>
    </source>
</evidence>
<evidence type="ECO:0000313" key="3">
    <source>
        <dbReference type="EMBL" id="NUB18745.1"/>
    </source>
</evidence>
<accession>A0ABX2KRH8</accession>
<protein>
    <submittedName>
        <fullName evidence="3">DUF3102 domain-containing protein</fullName>
    </submittedName>
</protein>